<protein>
    <submittedName>
        <fullName evidence="1">Uncharacterized protein</fullName>
    </submittedName>
</protein>
<proteinExistence type="predicted"/>
<accession>A0A0B6ZTN4</accession>
<name>A0A0B6ZTN4_9EUPU</name>
<reference evidence="1" key="1">
    <citation type="submission" date="2014-12" db="EMBL/GenBank/DDBJ databases">
        <title>Insight into the proteome of Arion vulgaris.</title>
        <authorList>
            <person name="Aradska J."/>
            <person name="Bulat T."/>
            <person name="Smidak R."/>
            <person name="Sarate P."/>
            <person name="Gangsoo J."/>
            <person name="Sialana F."/>
            <person name="Bilban M."/>
            <person name="Lubec G."/>
        </authorList>
    </citation>
    <scope>NUCLEOTIDE SEQUENCE</scope>
    <source>
        <tissue evidence="1">Skin</tissue>
    </source>
</reference>
<evidence type="ECO:0000313" key="1">
    <source>
        <dbReference type="EMBL" id="CEK71918.1"/>
    </source>
</evidence>
<dbReference type="AlphaFoldDB" id="A0A0B6ZTN4"/>
<gene>
    <name evidence="1" type="primary">ORF80369</name>
</gene>
<organism evidence="1">
    <name type="scientific">Arion vulgaris</name>
    <dbReference type="NCBI Taxonomy" id="1028688"/>
    <lineage>
        <taxon>Eukaryota</taxon>
        <taxon>Metazoa</taxon>
        <taxon>Spiralia</taxon>
        <taxon>Lophotrochozoa</taxon>
        <taxon>Mollusca</taxon>
        <taxon>Gastropoda</taxon>
        <taxon>Heterobranchia</taxon>
        <taxon>Euthyneura</taxon>
        <taxon>Panpulmonata</taxon>
        <taxon>Eupulmonata</taxon>
        <taxon>Stylommatophora</taxon>
        <taxon>Helicina</taxon>
        <taxon>Arionoidea</taxon>
        <taxon>Arionidae</taxon>
        <taxon>Arion</taxon>
    </lineage>
</organism>
<sequence>MYNLITTGVTWFYIFPICDNFNRTDHLDAQDIQVTDSQQFDHARLMIVRDLSDNIIFSNLNLCILTTI</sequence>
<dbReference type="EMBL" id="HACG01025053">
    <property type="protein sequence ID" value="CEK71918.1"/>
    <property type="molecule type" value="Transcribed_RNA"/>
</dbReference>